<dbReference type="GO" id="GO:0051607">
    <property type="term" value="P:defense response to virus"/>
    <property type="evidence" value="ECO:0007669"/>
    <property type="project" value="UniProtKB-KW"/>
</dbReference>
<feature type="domain" description="CRISPR type III-associated protein" evidence="7">
    <location>
        <begin position="19"/>
        <end position="332"/>
    </location>
</feature>
<dbReference type="STRING" id="70601.gene:9377077"/>
<dbReference type="KEGG" id="pho:PH0167"/>
<accession>O57906</accession>
<protein>
    <recommendedName>
        <fullName evidence="3">CRISPR system Cms protein Csm5</fullName>
    </recommendedName>
    <alternativeName>
        <fullName evidence="6">CRISPR type III A-associated protein Csm5</fullName>
    </alternativeName>
</protein>
<keyword evidence="5" id="KW-0051">Antiviral defense</keyword>
<evidence type="ECO:0000313" key="9">
    <source>
        <dbReference type="Proteomes" id="UP000000752"/>
    </source>
</evidence>
<proteinExistence type="inferred from homology"/>
<dbReference type="Pfam" id="PF03787">
    <property type="entry name" value="RAMPs"/>
    <property type="match status" value="1"/>
</dbReference>
<organism evidence="8 9">
    <name type="scientific">Pyrococcus horikoshii (strain ATCC 700860 / DSM 12428 / JCM 9974 / NBRC 100139 / OT-3)</name>
    <dbReference type="NCBI Taxonomy" id="70601"/>
    <lineage>
        <taxon>Archaea</taxon>
        <taxon>Methanobacteriati</taxon>
        <taxon>Methanobacteriota</taxon>
        <taxon>Thermococci</taxon>
        <taxon>Thermococcales</taxon>
        <taxon>Thermococcaceae</taxon>
        <taxon>Pyrococcus</taxon>
    </lineage>
</organism>
<evidence type="ECO:0000256" key="6">
    <source>
        <dbReference type="ARBA" id="ARBA00031720"/>
    </source>
</evidence>
<dbReference type="EnsemblBacteria" id="BAA29236">
    <property type="protein sequence ID" value="BAA29236"/>
    <property type="gene ID" value="BAA29236"/>
</dbReference>
<sequence length="385" mass="44394">MLDPSLLGHRFRRRPWAMFEVLTPLHIGNGNELTPVDFYPLGDRIIVLDTEKLINDLLRLGVEVEELLDFLRNPPGSLYLWRGYLEKLHLDPRNYARYSLRIRGELGRESSRIKEFIKIKGKPYIPGTSLKGAIRTAVLYKVLKDCGDVPTVVEALGKYGKTTGNIIRAITHPGNQDLLDYYLFYLGRGNVRGKQADDILEAIVFGFEAERRFRYEPKRDPMKALIVRDSRLIPLDNLSVYEVRVVGWGSSIPIWVEALDPGTRFEAEVKVDRELLRIGSDYFNGLLWHCLAGEDFEEFVWKAVEEFYGELAKLDNVKERDVIRLGWGSGWISMTVGILLMRKRGWERVRRKLGLGKNPHTNKIVERFPKTKRLANGQPMGWIKI</sequence>
<dbReference type="EMBL" id="BA000001">
    <property type="protein sequence ID" value="BAA29236.1"/>
    <property type="molecule type" value="Genomic_DNA"/>
</dbReference>
<evidence type="ECO:0000256" key="4">
    <source>
        <dbReference type="ARBA" id="ARBA00022884"/>
    </source>
</evidence>
<evidence type="ECO:0000259" key="7">
    <source>
        <dbReference type="Pfam" id="PF03787"/>
    </source>
</evidence>
<reference evidence="8 9" key="1">
    <citation type="journal article" date="1998" name="DNA Res.">
        <title>Complete sequence and gene organization of the genome of a hyper-thermophilic archaebacterium, Pyrococcus horikoshii OT3.</title>
        <authorList>
            <person name="Kawarabayasi Y."/>
            <person name="Sawada M."/>
            <person name="Horikawa H."/>
            <person name="Haikawa Y."/>
            <person name="Hino Y."/>
            <person name="Yamamoto S."/>
            <person name="Sekine M."/>
            <person name="Baba S."/>
            <person name="Kosugi H."/>
            <person name="Hosoyama A."/>
            <person name="Nagai Y."/>
            <person name="Sakai M."/>
            <person name="Ogura K."/>
            <person name="Otuka R."/>
            <person name="Nakazawa H."/>
            <person name="Takamiya M."/>
            <person name="Ohfuku Y."/>
            <person name="Funahashi T."/>
            <person name="Tanaka T."/>
            <person name="Kudoh Y."/>
            <person name="Yamazaki J."/>
            <person name="Kushida N."/>
            <person name="Oguchi A."/>
            <person name="Aoki K."/>
            <person name="Nakamura Y."/>
            <person name="Robb T.F."/>
            <person name="Horikoshi K."/>
            <person name="Masuchi Y."/>
            <person name="Shizuya H."/>
            <person name="Kikuchi H."/>
        </authorList>
    </citation>
    <scope>NUCLEOTIDE SEQUENCE [LARGE SCALE GENOMIC DNA]</scope>
    <source>
        <strain evidence="9">ATCC 700860 / DSM 12428 / JCM 9974 / NBRC 100139 / OT-3</strain>
    </source>
</reference>
<dbReference type="InterPro" id="IPR010173">
    <property type="entry name" value="CRISPR-assoc_Csm5"/>
</dbReference>
<comment type="function">
    <text evidence="1">This subunit might be involved in maturation of a crRNA intermediate to its mature form.</text>
</comment>
<evidence type="ECO:0000256" key="2">
    <source>
        <dbReference type="ARBA" id="ARBA00006680"/>
    </source>
</evidence>
<evidence type="ECO:0000313" key="8">
    <source>
        <dbReference type="EMBL" id="BAA29236.1"/>
    </source>
</evidence>
<dbReference type="GO" id="GO:0003723">
    <property type="term" value="F:RNA binding"/>
    <property type="evidence" value="ECO:0007669"/>
    <property type="project" value="UniProtKB-KW"/>
</dbReference>
<keyword evidence="4" id="KW-0694">RNA-binding</keyword>
<dbReference type="NCBIfam" id="TIGR01899">
    <property type="entry name" value="cas_TM1807_csm5"/>
    <property type="match status" value="1"/>
</dbReference>
<dbReference type="PANTHER" id="PTHR38007:SF1">
    <property type="entry name" value="CRISPR SYSTEM CMS PROTEIN CSM5"/>
    <property type="match status" value="1"/>
</dbReference>
<gene>
    <name evidence="8" type="ordered locus">PH0167</name>
</gene>
<dbReference type="PANTHER" id="PTHR38007">
    <property type="entry name" value="CRISPR SYSTEM CMS PROTEIN CSM5"/>
    <property type="match status" value="1"/>
</dbReference>
<dbReference type="AlphaFoldDB" id="O57906"/>
<evidence type="ECO:0000256" key="1">
    <source>
        <dbReference type="ARBA" id="ARBA00003088"/>
    </source>
</evidence>
<dbReference type="PIR" id="E71238">
    <property type="entry name" value="E71238"/>
</dbReference>
<dbReference type="SMR" id="O57906"/>
<dbReference type="InterPro" id="IPR005537">
    <property type="entry name" value="RAMP_III_fam"/>
</dbReference>
<evidence type="ECO:0000256" key="5">
    <source>
        <dbReference type="ARBA" id="ARBA00023118"/>
    </source>
</evidence>
<keyword evidence="9" id="KW-1185">Reference proteome</keyword>
<comment type="similarity">
    <text evidence="2">Belongs to the CRISPR-associated Csm5 family.</text>
</comment>
<dbReference type="Proteomes" id="UP000000752">
    <property type="component" value="Chromosome"/>
</dbReference>
<name>O57906_PYRHO</name>
<evidence type="ECO:0000256" key="3">
    <source>
        <dbReference type="ARBA" id="ARBA00016113"/>
    </source>
</evidence>
<dbReference type="eggNOG" id="arCOG03718">
    <property type="taxonomic scope" value="Archaea"/>
</dbReference>
<dbReference type="CDD" id="cd09662">
    <property type="entry name" value="Csm5_III-A"/>
    <property type="match status" value="1"/>
</dbReference>